<dbReference type="Pfam" id="PF00571">
    <property type="entry name" value="CBS"/>
    <property type="match status" value="2"/>
</dbReference>
<dbReference type="Proteomes" id="UP000030147">
    <property type="component" value="Unassembled WGS sequence"/>
</dbReference>
<evidence type="ECO:0000256" key="1">
    <source>
        <dbReference type="ARBA" id="ARBA00022737"/>
    </source>
</evidence>
<feature type="domain" description="CBS" evidence="3">
    <location>
        <begin position="90"/>
        <end position="144"/>
    </location>
</feature>
<dbReference type="AlphaFoldDB" id="A0A0A2TBK8"/>
<evidence type="ECO:0000313" key="4">
    <source>
        <dbReference type="EMBL" id="KGP71451.1"/>
    </source>
</evidence>
<dbReference type="CDD" id="cd04643">
    <property type="entry name" value="CBS_pair_bac"/>
    <property type="match status" value="1"/>
</dbReference>
<proteinExistence type="predicted"/>
<dbReference type="InterPro" id="IPR046342">
    <property type="entry name" value="CBS_dom_sf"/>
</dbReference>
<dbReference type="InterPro" id="IPR051462">
    <property type="entry name" value="CBS_domain-containing"/>
</dbReference>
<sequence length="144" mass="16126">MISVQRNELEMYSVGDLMIPSEKVAHVQGGNPMEHALLVLVKSGYSAVPVLDPQYKLKGIISKTNIINNMLGKEQFELERLSTITVEEVMNKNVPYISPDDNFSKALQSVIDHPFVCVVDVDGFFDGILTRRAVLKLLHQNIND</sequence>
<organism evidence="4 5">
    <name type="scientific">Pontibacillus yanchengensis Y32</name>
    <dbReference type="NCBI Taxonomy" id="1385514"/>
    <lineage>
        <taxon>Bacteria</taxon>
        <taxon>Bacillati</taxon>
        <taxon>Bacillota</taxon>
        <taxon>Bacilli</taxon>
        <taxon>Bacillales</taxon>
        <taxon>Bacillaceae</taxon>
        <taxon>Pontibacillus</taxon>
    </lineage>
</organism>
<dbReference type="eggNOG" id="COG0517">
    <property type="taxonomic scope" value="Bacteria"/>
</dbReference>
<dbReference type="SMART" id="SM00116">
    <property type="entry name" value="CBS"/>
    <property type="match status" value="2"/>
</dbReference>
<comment type="caution">
    <text evidence="4">The sequence shown here is derived from an EMBL/GenBank/DDBJ whole genome shotgun (WGS) entry which is preliminary data.</text>
</comment>
<accession>A0A0A2TBK8</accession>
<dbReference type="STRING" id="1385514.N782_19375"/>
<dbReference type="InterPro" id="IPR048125">
    <property type="entry name" value="CBS_CbpB"/>
</dbReference>
<evidence type="ECO:0000256" key="2">
    <source>
        <dbReference type="PROSITE-ProRule" id="PRU00703"/>
    </source>
</evidence>
<feature type="domain" description="CBS" evidence="3">
    <location>
        <begin position="18"/>
        <end position="78"/>
    </location>
</feature>
<dbReference type="Gene3D" id="3.10.580.10">
    <property type="entry name" value="CBS-domain"/>
    <property type="match status" value="1"/>
</dbReference>
<dbReference type="InterPro" id="IPR000644">
    <property type="entry name" value="CBS_dom"/>
</dbReference>
<dbReference type="PANTHER" id="PTHR48108">
    <property type="entry name" value="CBS DOMAIN-CONTAINING PROTEIN CBSX2, CHLOROPLASTIC"/>
    <property type="match status" value="1"/>
</dbReference>
<reference evidence="4 5" key="1">
    <citation type="journal article" date="2015" name="Stand. Genomic Sci.">
        <title>High quality draft genome sequence of the moderately halophilic bacterium Pontibacillus yanchengensis Y32(T) and comparison among Pontibacillus genomes.</title>
        <authorList>
            <person name="Huang J."/>
            <person name="Qiao Z.X."/>
            <person name="Tang J.W."/>
            <person name="Wang G."/>
        </authorList>
    </citation>
    <scope>NUCLEOTIDE SEQUENCE [LARGE SCALE GENOMIC DNA]</scope>
    <source>
        <strain evidence="4 5">Y32</strain>
    </source>
</reference>
<dbReference type="OrthoDB" id="2375431at2"/>
<dbReference type="PROSITE" id="PS51371">
    <property type="entry name" value="CBS"/>
    <property type="match status" value="2"/>
</dbReference>
<evidence type="ECO:0000313" key="5">
    <source>
        <dbReference type="Proteomes" id="UP000030147"/>
    </source>
</evidence>
<gene>
    <name evidence="4" type="ORF">N782_19375</name>
</gene>
<keyword evidence="5" id="KW-1185">Reference proteome</keyword>
<dbReference type="EMBL" id="AVBF01000063">
    <property type="protein sequence ID" value="KGP71451.1"/>
    <property type="molecule type" value="Genomic_DNA"/>
</dbReference>
<protein>
    <recommendedName>
        <fullName evidence="3">CBS domain-containing protein</fullName>
    </recommendedName>
</protein>
<dbReference type="PANTHER" id="PTHR48108:SF26">
    <property type="entry name" value="CBS DOMAIN-CONTAINING PROTEIN DDB_G0289609"/>
    <property type="match status" value="1"/>
</dbReference>
<dbReference type="NCBIfam" id="NF041630">
    <property type="entry name" value="CBS_CbpB"/>
    <property type="match status" value="1"/>
</dbReference>
<evidence type="ECO:0000259" key="3">
    <source>
        <dbReference type="PROSITE" id="PS51371"/>
    </source>
</evidence>
<keyword evidence="1" id="KW-0677">Repeat</keyword>
<dbReference type="SUPFAM" id="SSF54631">
    <property type="entry name" value="CBS-domain pair"/>
    <property type="match status" value="1"/>
</dbReference>
<dbReference type="RefSeq" id="WP_036822946.1">
    <property type="nucleotide sequence ID" value="NZ_AVBF01000063.1"/>
</dbReference>
<name>A0A0A2TBK8_9BACI</name>
<keyword evidence="2" id="KW-0129">CBS domain</keyword>